<accession>A0A412G397</accession>
<dbReference type="GO" id="GO:0097367">
    <property type="term" value="F:carbohydrate derivative binding"/>
    <property type="evidence" value="ECO:0007669"/>
    <property type="project" value="InterPro"/>
</dbReference>
<dbReference type="GO" id="GO:0006002">
    <property type="term" value="P:fructose 6-phosphate metabolic process"/>
    <property type="evidence" value="ECO:0007669"/>
    <property type="project" value="TreeGrafter"/>
</dbReference>
<dbReference type="GO" id="GO:0004360">
    <property type="term" value="F:glutamine-fructose-6-phosphate transaminase (isomerizing) activity"/>
    <property type="evidence" value="ECO:0007669"/>
    <property type="project" value="TreeGrafter"/>
</dbReference>
<evidence type="ECO:0000256" key="1">
    <source>
        <dbReference type="ARBA" id="ARBA00022737"/>
    </source>
</evidence>
<dbReference type="GO" id="GO:0006047">
    <property type="term" value="P:UDP-N-acetylglucosamine metabolic process"/>
    <property type="evidence" value="ECO:0007669"/>
    <property type="project" value="TreeGrafter"/>
</dbReference>
<comment type="caution">
    <text evidence="3">The sequence shown here is derived from an EMBL/GenBank/DDBJ whole genome shotgun (WGS) entry which is preliminary data.</text>
</comment>
<dbReference type="AlphaFoldDB" id="A0A412G397"/>
<sequence>MEKEKLSMIGHIQDTPRVLKKAYATRNEYMTRFVDAFVEHDFKKVYFLGSGTSNHVSMVIKNLFVELLHVEGVACAPTLFTYHENPNPSGIFKKEEICVIGFSQHGDSISTCEAVKKAAEDGYFTIAVTEQLNSVLEELADVYCHLVCEEEEIGPETRGYTETIFQFYIQAIEIARRKKLIDQARYQQLDEAAKALADNLEIVVNESIDWYNRNKEEFYQMTKSSIAGYGVNYPTALESRLKFFETYSRPCTGYEMEEQMHGPMRAYNQDNYIFMIASEGQKELERLKELVPYYKDVFTEHVFVVTCEEDVASSERDLKFSVKTTDLLSPILYVIPFQVLSALICEDTGIDTKVSPVKKRYVSSHYPSLRHGNVEETK</sequence>
<dbReference type="Proteomes" id="UP000284178">
    <property type="component" value="Unassembled WGS sequence"/>
</dbReference>
<proteinExistence type="predicted"/>
<dbReference type="SUPFAM" id="SSF53697">
    <property type="entry name" value="SIS domain"/>
    <property type="match status" value="1"/>
</dbReference>
<evidence type="ECO:0000259" key="2">
    <source>
        <dbReference type="PROSITE" id="PS51464"/>
    </source>
</evidence>
<dbReference type="PANTHER" id="PTHR10937:SF17">
    <property type="entry name" value="GLUCOSAMINE-FRUCTOSE-6-PHOSPHATE AMINOTRANSFERASE"/>
    <property type="match status" value="1"/>
</dbReference>
<dbReference type="CDD" id="cd05008">
    <property type="entry name" value="SIS_GlmS_GlmD_1"/>
    <property type="match status" value="1"/>
</dbReference>
<evidence type="ECO:0000313" key="3">
    <source>
        <dbReference type="EMBL" id="RGR74910.1"/>
    </source>
</evidence>
<evidence type="ECO:0000313" key="4">
    <source>
        <dbReference type="Proteomes" id="UP000284178"/>
    </source>
</evidence>
<dbReference type="GO" id="GO:0006487">
    <property type="term" value="P:protein N-linked glycosylation"/>
    <property type="evidence" value="ECO:0007669"/>
    <property type="project" value="TreeGrafter"/>
</dbReference>
<keyword evidence="4" id="KW-1185">Reference proteome</keyword>
<dbReference type="InterPro" id="IPR046348">
    <property type="entry name" value="SIS_dom_sf"/>
</dbReference>
<dbReference type="RefSeq" id="WP_117894701.1">
    <property type="nucleotide sequence ID" value="NZ_CABJCV010000007.1"/>
</dbReference>
<dbReference type="EMBL" id="QRUP01000007">
    <property type="protein sequence ID" value="RGR74910.1"/>
    <property type="molecule type" value="Genomic_DNA"/>
</dbReference>
<dbReference type="InterPro" id="IPR001347">
    <property type="entry name" value="SIS_dom"/>
</dbReference>
<protein>
    <submittedName>
        <fullName evidence="3">SIS domain-containing protein</fullName>
    </submittedName>
</protein>
<dbReference type="PROSITE" id="PS51464">
    <property type="entry name" value="SIS"/>
    <property type="match status" value="1"/>
</dbReference>
<dbReference type="Gene3D" id="3.40.50.10490">
    <property type="entry name" value="Glucose-6-phosphate isomerase like protein, domain 1"/>
    <property type="match status" value="2"/>
</dbReference>
<gene>
    <name evidence="3" type="ORF">DWY25_07425</name>
</gene>
<dbReference type="PANTHER" id="PTHR10937">
    <property type="entry name" value="GLUCOSAMINE--FRUCTOSE-6-PHOSPHATE AMINOTRANSFERASE, ISOMERIZING"/>
    <property type="match status" value="1"/>
</dbReference>
<keyword evidence="1" id="KW-0677">Repeat</keyword>
<feature type="domain" description="SIS" evidence="2">
    <location>
        <begin position="33"/>
        <end position="180"/>
    </location>
</feature>
<name>A0A412G397_9FIRM</name>
<dbReference type="InterPro" id="IPR035466">
    <property type="entry name" value="GlmS/AgaS_SIS"/>
</dbReference>
<dbReference type="Pfam" id="PF01380">
    <property type="entry name" value="SIS"/>
    <property type="match status" value="2"/>
</dbReference>
<organism evidence="3 4">
    <name type="scientific">Holdemania filiformis</name>
    <dbReference type="NCBI Taxonomy" id="61171"/>
    <lineage>
        <taxon>Bacteria</taxon>
        <taxon>Bacillati</taxon>
        <taxon>Bacillota</taxon>
        <taxon>Erysipelotrichia</taxon>
        <taxon>Erysipelotrichales</taxon>
        <taxon>Erysipelotrichaceae</taxon>
        <taxon>Holdemania</taxon>
    </lineage>
</organism>
<dbReference type="GeneID" id="83015235"/>
<reference evidence="3 4" key="1">
    <citation type="submission" date="2018-08" db="EMBL/GenBank/DDBJ databases">
        <title>A genome reference for cultivated species of the human gut microbiota.</title>
        <authorList>
            <person name="Zou Y."/>
            <person name="Xue W."/>
            <person name="Luo G."/>
        </authorList>
    </citation>
    <scope>NUCLEOTIDE SEQUENCE [LARGE SCALE GENOMIC DNA]</scope>
    <source>
        <strain evidence="3 4">AF24-29</strain>
    </source>
</reference>